<dbReference type="EC" id="2.7.7.7" evidence="1"/>
<comment type="catalytic activity">
    <reaction evidence="7">
        <text>DNA(n) + a 2'-deoxyribonucleoside 5'-triphosphate = DNA(n+1) + diphosphate</text>
        <dbReference type="Rhea" id="RHEA:22508"/>
        <dbReference type="Rhea" id="RHEA-COMP:17339"/>
        <dbReference type="Rhea" id="RHEA-COMP:17340"/>
        <dbReference type="ChEBI" id="CHEBI:33019"/>
        <dbReference type="ChEBI" id="CHEBI:61560"/>
        <dbReference type="ChEBI" id="CHEBI:173112"/>
        <dbReference type="EC" id="2.7.7.7"/>
    </reaction>
</comment>
<protein>
    <recommendedName>
        <fullName evidence="1">DNA-directed DNA polymerase</fullName>
        <ecNumber evidence="1">2.7.7.7</ecNumber>
    </recommendedName>
</protein>
<evidence type="ECO:0000256" key="5">
    <source>
        <dbReference type="ARBA" id="ARBA00022932"/>
    </source>
</evidence>
<evidence type="ECO:0000256" key="2">
    <source>
        <dbReference type="ARBA" id="ARBA00022679"/>
    </source>
</evidence>
<reference evidence="8 9" key="1">
    <citation type="submission" date="2022-01" db="EMBL/GenBank/DDBJ databases">
        <title>Octadecabacter sp. nov., isolated from a marine alga.</title>
        <authorList>
            <person name="Jin M.S."/>
            <person name="Kim H.M."/>
            <person name="Han D.M."/>
            <person name="Jung J.J."/>
            <person name="Jeon C.O."/>
        </authorList>
    </citation>
    <scope>NUCLEOTIDE SEQUENCE [LARGE SCALE GENOMIC DNA]</scope>
    <source>
        <strain evidence="8 9">G9-8</strain>
    </source>
</reference>
<dbReference type="EMBL" id="JAKGAQ010000002">
    <property type="protein sequence ID" value="MCF2871334.1"/>
    <property type="molecule type" value="Genomic_DNA"/>
</dbReference>
<evidence type="ECO:0000313" key="9">
    <source>
        <dbReference type="Proteomes" id="UP001200557"/>
    </source>
</evidence>
<keyword evidence="9" id="KW-1185">Reference proteome</keyword>
<dbReference type="PANTHER" id="PTHR34388">
    <property type="entry name" value="DNA POLYMERASE III SUBUNIT DELTA"/>
    <property type="match status" value="1"/>
</dbReference>
<dbReference type="Proteomes" id="UP001200557">
    <property type="component" value="Unassembled WGS sequence"/>
</dbReference>
<keyword evidence="2" id="KW-0808">Transferase</keyword>
<dbReference type="InterPro" id="IPR008921">
    <property type="entry name" value="DNA_pol3_clamp-load_cplx_C"/>
</dbReference>
<sequence length="342" mass="36764">MKLSARDATGYFRKPDPSGAGILIYGGDAMRVALKRQDVIKALVGPNGEEEMRLTRMTGAELRKDPALLGDAIKAQGFFPGPRVAFIEEATDAVAKAISPALADWVQGDAQIIVTAGQLNARSALRKLFEGHPSAYAAGVYDDPPTRDEIEASLRDAGLKNVGHDAMNLISAYAREMAPGDLRQTIEKLGLYKIGDDSEVTTEDVEACAPMSNEAGQDDLLNIVADLKAHEIGPILSRLYAQGTQPVALCIGAMRHFRQLHAVASDPGGPAAGTGKLKPPVFGPRRDRMVRQASNWGRINLEDALGTITEADLTLRSASTAPDRALVERMFIRLAMLGRRRA</sequence>
<dbReference type="Gene3D" id="1.20.272.10">
    <property type="match status" value="1"/>
</dbReference>
<dbReference type="InterPro" id="IPR005790">
    <property type="entry name" value="DNA_polIII_delta"/>
</dbReference>
<name>A0ABS9CY57_9RHOB</name>
<evidence type="ECO:0000256" key="1">
    <source>
        <dbReference type="ARBA" id="ARBA00012417"/>
    </source>
</evidence>
<dbReference type="PANTHER" id="PTHR34388:SF1">
    <property type="entry name" value="DNA POLYMERASE III SUBUNIT DELTA"/>
    <property type="match status" value="1"/>
</dbReference>
<accession>A0ABS9CY57</accession>
<dbReference type="SUPFAM" id="SSF48019">
    <property type="entry name" value="post-AAA+ oligomerization domain-like"/>
    <property type="match status" value="1"/>
</dbReference>
<proteinExistence type="inferred from homology"/>
<evidence type="ECO:0000256" key="3">
    <source>
        <dbReference type="ARBA" id="ARBA00022695"/>
    </source>
</evidence>
<organism evidence="8 9">
    <name type="scientific">Octadecabacter dasysiphoniae</name>
    <dbReference type="NCBI Taxonomy" id="2909341"/>
    <lineage>
        <taxon>Bacteria</taxon>
        <taxon>Pseudomonadati</taxon>
        <taxon>Pseudomonadota</taxon>
        <taxon>Alphaproteobacteria</taxon>
        <taxon>Rhodobacterales</taxon>
        <taxon>Roseobacteraceae</taxon>
        <taxon>Octadecabacter</taxon>
    </lineage>
</organism>
<keyword evidence="3" id="KW-0548">Nucleotidyltransferase</keyword>
<dbReference type="NCBIfam" id="TIGR01128">
    <property type="entry name" value="holA"/>
    <property type="match status" value="1"/>
</dbReference>
<evidence type="ECO:0000256" key="4">
    <source>
        <dbReference type="ARBA" id="ARBA00022705"/>
    </source>
</evidence>
<evidence type="ECO:0000313" key="8">
    <source>
        <dbReference type="EMBL" id="MCF2871334.1"/>
    </source>
</evidence>
<comment type="caution">
    <text evidence="8">The sequence shown here is derived from an EMBL/GenBank/DDBJ whole genome shotgun (WGS) entry which is preliminary data.</text>
</comment>
<comment type="similarity">
    <text evidence="6">Belongs to the DNA polymerase HolA subunit family.</text>
</comment>
<evidence type="ECO:0000256" key="7">
    <source>
        <dbReference type="ARBA" id="ARBA00049244"/>
    </source>
</evidence>
<evidence type="ECO:0000256" key="6">
    <source>
        <dbReference type="ARBA" id="ARBA00034754"/>
    </source>
</evidence>
<keyword evidence="4" id="KW-0235">DNA replication</keyword>
<dbReference type="RefSeq" id="WP_235225602.1">
    <property type="nucleotide sequence ID" value="NZ_JAKGAQ010000002.1"/>
</dbReference>
<gene>
    <name evidence="8" type="ORF">L0664_09690</name>
</gene>
<keyword evidence="5" id="KW-0239">DNA-directed DNA polymerase</keyword>